<dbReference type="InterPro" id="IPR006384">
    <property type="entry name" value="HAD_hydro_PyrdxlP_Pase-like"/>
</dbReference>
<evidence type="ECO:0000313" key="3">
    <source>
        <dbReference type="Proteomes" id="UP000443090"/>
    </source>
</evidence>
<gene>
    <name evidence="2" type="primary">YNL010W</name>
    <name evidence="2" type="ORF">LOCC1_G001773</name>
</gene>
<dbReference type="InterPro" id="IPR036412">
    <property type="entry name" value="HAD-like_sf"/>
</dbReference>
<dbReference type="Proteomes" id="UP000443090">
    <property type="component" value="Unassembled WGS sequence"/>
</dbReference>
<keyword evidence="3" id="KW-1185">Reference proteome</keyword>
<sequence>MAPSTLPAMKTNPKFVFFSDFDGTITTRDSNDFLTDNLGYGEKLRKQSNQEVLHERESFRDSFQGMMDSVKTPYDKCIQTLVENIKLDPGFKEFYDWARQNNIPVVILSSGMEPIIRALLLHLLGPVAEEIQIVSNQVAPRDGKSINEEGGWQIIFHDESHFGHDKSLEIAPYQQLPDSERPVMFYAGDGVSDLSAAKETDLLFAKKHHDLVTYCVKQDVPFTEFEDWSSILATVKRIAAGETDVKTVAAEGHEAFKKETLFSNASTAFSNSLSLPPILLFTSSPSAPASASSYKPRSVSSSVRAASRSSSAYTVFFSVSSAAISNSSRAVAYWSWSFSMMASAEDLSA</sequence>
<reference evidence="2 3" key="1">
    <citation type="submission" date="2018-05" db="EMBL/GenBank/DDBJ databases">
        <title>Genome sequencing and assembly of the regulated plant pathogen Lachnellula willkommii and related sister species for the development of diagnostic species identification markers.</title>
        <authorList>
            <person name="Giroux E."/>
            <person name="Bilodeau G."/>
        </authorList>
    </citation>
    <scope>NUCLEOTIDE SEQUENCE [LARGE SCALE GENOMIC DNA]</scope>
    <source>
        <strain evidence="2 3">CBS 160.35</strain>
    </source>
</reference>
<dbReference type="Gene3D" id="3.90.1470.20">
    <property type="match status" value="1"/>
</dbReference>
<keyword evidence="1" id="KW-0378">Hydrolase</keyword>
<evidence type="ECO:0000313" key="2">
    <source>
        <dbReference type="EMBL" id="TVY46085.1"/>
    </source>
</evidence>
<dbReference type="OrthoDB" id="10014216at2759"/>
<comment type="caution">
    <text evidence="2">The sequence shown here is derived from an EMBL/GenBank/DDBJ whole genome shotgun (WGS) entry which is preliminary data.</text>
</comment>
<organism evidence="2 3">
    <name type="scientific">Lachnellula occidentalis</name>
    <dbReference type="NCBI Taxonomy" id="215460"/>
    <lineage>
        <taxon>Eukaryota</taxon>
        <taxon>Fungi</taxon>
        <taxon>Dikarya</taxon>
        <taxon>Ascomycota</taxon>
        <taxon>Pezizomycotina</taxon>
        <taxon>Leotiomycetes</taxon>
        <taxon>Helotiales</taxon>
        <taxon>Lachnaceae</taxon>
        <taxon>Lachnellula</taxon>
    </lineage>
</organism>
<dbReference type="AlphaFoldDB" id="A0A8H8S5X3"/>
<dbReference type="PANTHER" id="PTHR28181">
    <property type="entry name" value="UPF0655 PROTEIN YCR015C"/>
    <property type="match status" value="1"/>
</dbReference>
<dbReference type="SUPFAM" id="SSF56784">
    <property type="entry name" value="HAD-like"/>
    <property type="match status" value="1"/>
</dbReference>
<dbReference type="NCBIfam" id="TIGR01489">
    <property type="entry name" value="DKMTPPase-SF"/>
    <property type="match status" value="1"/>
</dbReference>
<dbReference type="GO" id="GO:0016791">
    <property type="term" value="F:phosphatase activity"/>
    <property type="evidence" value="ECO:0007669"/>
    <property type="project" value="InterPro"/>
</dbReference>
<proteinExistence type="predicted"/>
<dbReference type="Gene3D" id="3.40.50.1000">
    <property type="entry name" value="HAD superfamily/HAD-like"/>
    <property type="match status" value="1"/>
</dbReference>
<dbReference type="NCBIfam" id="TIGR01488">
    <property type="entry name" value="HAD-SF-IB"/>
    <property type="match status" value="1"/>
</dbReference>
<protein>
    <submittedName>
        <fullName evidence="2">Putative phosphatase</fullName>
    </submittedName>
</protein>
<dbReference type="InterPro" id="IPR050849">
    <property type="entry name" value="HAD-like_hydrolase_phosphatase"/>
</dbReference>
<dbReference type="Pfam" id="PF12710">
    <property type="entry name" value="HAD"/>
    <property type="match status" value="1"/>
</dbReference>
<dbReference type="InterPro" id="IPR023214">
    <property type="entry name" value="HAD_sf"/>
</dbReference>
<accession>A0A8H8S5X3</accession>
<dbReference type="PANTHER" id="PTHR28181:SF2">
    <property type="entry name" value="PHOSPHORIC MONOESTER HYDROLASE"/>
    <property type="match status" value="1"/>
</dbReference>
<evidence type="ECO:0000256" key="1">
    <source>
        <dbReference type="ARBA" id="ARBA00022801"/>
    </source>
</evidence>
<name>A0A8H8S5X3_9HELO</name>
<dbReference type="EMBL" id="QGMI01000168">
    <property type="protein sequence ID" value="TVY46085.1"/>
    <property type="molecule type" value="Genomic_DNA"/>
</dbReference>